<keyword evidence="2" id="KW-1185">Reference proteome</keyword>
<accession>A0A9D4R3K9</accession>
<comment type="caution">
    <text evidence="1">The sequence shown here is derived from an EMBL/GenBank/DDBJ whole genome shotgun (WGS) entry which is preliminary data.</text>
</comment>
<sequence>MIGLPKWRIVFRLRASGVLSRPPRADRSMNEELKQEYSFVGTKSLNMRAHNEHSKIIKYIPLVGVQVSFTLNPTSCTSLLSRMKSTRSGDVFLTSIESNRQLLFWTHGNWYTLPCTVD</sequence>
<protein>
    <submittedName>
        <fullName evidence="1">Uncharacterized protein</fullName>
    </submittedName>
</protein>
<dbReference type="AlphaFoldDB" id="A0A9D4R3K9"/>
<organism evidence="1 2">
    <name type="scientific">Dreissena polymorpha</name>
    <name type="common">Zebra mussel</name>
    <name type="synonym">Mytilus polymorpha</name>
    <dbReference type="NCBI Taxonomy" id="45954"/>
    <lineage>
        <taxon>Eukaryota</taxon>
        <taxon>Metazoa</taxon>
        <taxon>Spiralia</taxon>
        <taxon>Lophotrochozoa</taxon>
        <taxon>Mollusca</taxon>
        <taxon>Bivalvia</taxon>
        <taxon>Autobranchia</taxon>
        <taxon>Heteroconchia</taxon>
        <taxon>Euheterodonta</taxon>
        <taxon>Imparidentia</taxon>
        <taxon>Neoheterodontei</taxon>
        <taxon>Myida</taxon>
        <taxon>Dreissenoidea</taxon>
        <taxon>Dreissenidae</taxon>
        <taxon>Dreissena</taxon>
    </lineage>
</organism>
<name>A0A9D4R3K9_DREPO</name>
<dbReference type="Proteomes" id="UP000828390">
    <property type="component" value="Unassembled WGS sequence"/>
</dbReference>
<evidence type="ECO:0000313" key="2">
    <source>
        <dbReference type="Proteomes" id="UP000828390"/>
    </source>
</evidence>
<dbReference type="EMBL" id="JAIWYP010000003">
    <property type="protein sequence ID" value="KAH3852692.1"/>
    <property type="molecule type" value="Genomic_DNA"/>
</dbReference>
<reference evidence="1" key="2">
    <citation type="submission" date="2020-11" db="EMBL/GenBank/DDBJ databases">
        <authorList>
            <person name="McCartney M.A."/>
            <person name="Auch B."/>
            <person name="Kono T."/>
            <person name="Mallez S."/>
            <person name="Becker A."/>
            <person name="Gohl D.M."/>
            <person name="Silverstein K.A.T."/>
            <person name="Koren S."/>
            <person name="Bechman K.B."/>
            <person name="Herman A."/>
            <person name="Abrahante J.E."/>
            <person name="Garbe J."/>
        </authorList>
    </citation>
    <scope>NUCLEOTIDE SEQUENCE</scope>
    <source>
        <strain evidence="1">Duluth1</strain>
        <tissue evidence="1">Whole animal</tissue>
    </source>
</reference>
<reference evidence="1" key="1">
    <citation type="journal article" date="2019" name="bioRxiv">
        <title>The Genome of the Zebra Mussel, Dreissena polymorpha: A Resource for Invasive Species Research.</title>
        <authorList>
            <person name="McCartney M.A."/>
            <person name="Auch B."/>
            <person name="Kono T."/>
            <person name="Mallez S."/>
            <person name="Zhang Y."/>
            <person name="Obille A."/>
            <person name="Becker A."/>
            <person name="Abrahante J.E."/>
            <person name="Garbe J."/>
            <person name="Badalamenti J.P."/>
            <person name="Herman A."/>
            <person name="Mangelson H."/>
            <person name="Liachko I."/>
            <person name="Sullivan S."/>
            <person name="Sone E.D."/>
            <person name="Koren S."/>
            <person name="Silverstein K.A.T."/>
            <person name="Beckman K.B."/>
            <person name="Gohl D.M."/>
        </authorList>
    </citation>
    <scope>NUCLEOTIDE SEQUENCE</scope>
    <source>
        <strain evidence="1">Duluth1</strain>
        <tissue evidence="1">Whole animal</tissue>
    </source>
</reference>
<evidence type="ECO:0000313" key="1">
    <source>
        <dbReference type="EMBL" id="KAH3852692.1"/>
    </source>
</evidence>
<proteinExistence type="predicted"/>
<gene>
    <name evidence="1" type="ORF">DPMN_095205</name>
</gene>